<reference evidence="2 3" key="1">
    <citation type="submission" date="2011-05" db="EMBL/GenBank/DDBJ databases">
        <title>Whole genome sequence of Microlunatus phosphovorus NM-1.</title>
        <authorList>
            <person name="Hosoyama A."/>
            <person name="Sasaki K."/>
            <person name="Harada T."/>
            <person name="Igarashi R."/>
            <person name="Kawakoshi A."/>
            <person name="Sasagawa M."/>
            <person name="Fukada J."/>
            <person name="Nakamura S."/>
            <person name="Katano Y."/>
            <person name="Hanada S."/>
            <person name="Kamagata Y."/>
            <person name="Nakamura N."/>
            <person name="Yamazaki S."/>
            <person name="Fujita N."/>
        </authorList>
    </citation>
    <scope>NUCLEOTIDE SEQUENCE [LARGE SCALE GENOMIC DNA]</scope>
    <source>
        <strain evidence="3">ATCC 700054 / DSM 10555 / JCM 9379 / NBRC 101784 / NCIMB 13414 / VKM Ac-1990 / NM-1</strain>
    </source>
</reference>
<dbReference type="HOGENOM" id="CLU_1097586_0_0_11"/>
<protein>
    <recommendedName>
        <fullName evidence="4">DUF998 domain-containing protein</fullName>
    </recommendedName>
</protein>
<evidence type="ECO:0000256" key="1">
    <source>
        <dbReference type="SAM" id="Phobius"/>
    </source>
</evidence>
<dbReference type="Proteomes" id="UP000007947">
    <property type="component" value="Chromosome"/>
</dbReference>
<dbReference type="KEGG" id="mph:MLP_30690"/>
<keyword evidence="1" id="KW-0812">Transmembrane</keyword>
<feature type="transmembrane region" description="Helical" evidence="1">
    <location>
        <begin position="12"/>
        <end position="33"/>
    </location>
</feature>
<evidence type="ECO:0008006" key="4">
    <source>
        <dbReference type="Google" id="ProtNLM"/>
    </source>
</evidence>
<dbReference type="RefSeq" id="WP_013863948.1">
    <property type="nucleotide sequence ID" value="NC_015635.1"/>
</dbReference>
<dbReference type="AlphaFoldDB" id="F5XKL1"/>
<dbReference type="eggNOG" id="ENOG503488S">
    <property type="taxonomic scope" value="Bacteria"/>
</dbReference>
<name>F5XKL1_MICPN</name>
<feature type="transmembrane region" description="Helical" evidence="1">
    <location>
        <begin position="67"/>
        <end position="89"/>
    </location>
</feature>
<keyword evidence="3" id="KW-1185">Reference proteome</keyword>
<dbReference type="OrthoDB" id="4965056at2"/>
<accession>F5XKL1</accession>
<feature type="transmembrane region" description="Helical" evidence="1">
    <location>
        <begin position="101"/>
        <end position="123"/>
    </location>
</feature>
<evidence type="ECO:0000313" key="3">
    <source>
        <dbReference type="Proteomes" id="UP000007947"/>
    </source>
</evidence>
<feature type="transmembrane region" description="Helical" evidence="1">
    <location>
        <begin position="212"/>
        <end position="234"/>
    </location>
</feature>
<feature type="transmembrane region" description="Helical" evidence="1">
    <location>
        <begin position="180"/>
        <end position="200"/>
    </location>
</feature>
<evidence type="ECO:0000313" key="2">
    <source>
        <dbReference type="EMBL" id="BAK36083.1"/>
    </source>
</evidence>
<organism evidence="2 3">
    <name type="scientific">Microlunatus phosphovorus (strain ATCC 700054 / DSM 10555 / JCM 9379 / NBRC 101784 / NCIMB 13414 / VKM Ac-1990 / NM-1)</name>
    <dbReference type="NCBI Taxonomy" id="1032480"/>
    <lineage>
        <taxon>Bacteria</taxon>
        <taxon>Bacillati</taxon>
        <taxon>Actinomycetota</taxon>
        <taxon>Actinomycetes</taxon>
        <taxon>Propionibacteriales</taxon>
        <taxon>Propionibacteriaceae</taxon>
        <taxon>Microlunatus</taxon>
    </lineage>
</organism>
<gene>
    <name evidence="2" type="ordered locus">MLP_30690</name>
</gene>
<keyword evidence="1" id="KW-0472">Membrane</keyword>
<sequence length="253" mass="26717">METDSSASQPSARLSFWVALLTAVSAAIALAVAVTTLPRSGPYCQTGCVVTYPYTDAGAFVPRDYLWLYPGLLVTALAVVLAGCLHDWVPPRRRTLSRVGAMFVMIAAGILVIDYAVQLTVLQPALLAGQTEGLSAWSSYHPYGLFIALENAGYATLNVGFGFLGAAWASGLVSRAARMAGWVFLGGAAMTAAALVYYPIRYGSQLDYRFEVAAIAISWLVLIIAPAMLAWAFAHRGVGAPQAGVPAARPTGR</sequence>
<dbReference type="STRING" id="1032480.MLP_30690"/>
<keyword evidence="1" id="KW-1133">Transmembrane helix</keyword>
<proteinExistence type="predicted"/>
<dbReference type="EMBL" id="AP012204">
    <property type="protein sequence ID" value="BAK36083.1"/>
    <property type="molecule type" value="Genomic_DNA"/>
</dbReference>
<feature type="transmembrane region" description="Helical" evidence="1">
    <location>
        <begin position="143"/>
        <end position="168"/>
    </location>
</feature>